<gene>
    <name evidence="1" type="ORF">CTQ69_04940</name>
</gene>
<sequence length="64" mass="7360">MDKSELKRLRKDLKEVARGVQLAGKQLNEGRLYRMLDTMRTLTGNLNKLVDELSNIIEQQSSNV</sequence>
<proteinExistence type="predicted"/>
<organism evidence="1">
    <name type="scientific">Salmonella diarizonae</name>
    <dbReference type="NCBI Taxonomy" id="59204"/>
    <lineage>
        <taxon>Bacteria</taxon>
        <taxon>Pseudomonadati</taxon>
        <taxon>Pseudomonadota</taxon>
        <taxon>Gammaproteobacteria</taxon>
        <taxon>Enterobacterales</taxon>
        <taxon>Enterobacteriaceae</taxon>
        <taxon>Salmonella</taxon>
    </lineage>
</organism>
<evidence type="ECO:0000313" key="1">
    <source>
        <dbReference type="EMBL" id="ECC3913402.1"/>
    </source>
</evidence>
<name>A0A3U5NKB5_SALDZ</name>
<dbReference type="Proteomes" id="UP000839735">
    <property type="component" value="Unassembled WGS sequence"/>
</dbReference>
<accession>A0A3U5NKB5</accession>
<dbReference type="AlphaFoldDB" id="A0A3U5NKB5"/>
<dbReference type="EMBL" id="AAIBIC010000005">
    <property type="protein sequence ID" value="ECC3913402.1"/>
    <property type="molecule type" value="Genomic_DNA"/>
</dbReference>
<reference evidence="1" key="1">
    <citation type="submission" date="2018-08" db="EMBL/GenBank/DDBJ databases">
        <authorList>
            <person name="Ashton P.M."/>
            <person name="Dallman T."/>
            <person name="Nair S."/>
            <person name="De Pinna E."/>
            <person name="Peters T."/>
            <person name="Grant K."/>
        </authorList>
    </citation>
    <scope>NUCLEOTIDE SEQUENCE [LARGE SCALE GENOMIC DNA]</scope>
    <source>
        <strain evidence="1">294779</strain>
    </source>
</reference>
<protein>
    <submittedName>
        <fullName evidence="1">Uncharacterized protein</fullName>
    </submittedName>
</protein>
<comment type="caution">
    <text evidence="1">The sequence shown here is derived from an EMBL/GenBank/DDBJ whole genome shotgun (WGS) entry which is preliminary data.</text>
</comment>